<sequence length="292" mass="31400">MTASTLSAAAEVAVGSAAPDGRHRSTARRASGSRKPTRLRRTIEIVLLIVLCLVAWQVAATSGVFGQNSWPTLGLFWSTAVETVPTQAYWVAIANTMISWAVGLAISVIIAIPVGLLIGSTAFLRRLTTPTVDFMRTIPSIILVPLAVLLYGSTNQMKIILIVFASVWPLLLQAVYGIRAVEPVARETFSAYGIRWRDRVRFLYLPTASPYLATGLRLAAVSSLLVAIGIEIIASAPGLGYQIGVKQANGLAASSFVYLITAAVIGLIITGVFTFIERRAMYWHPSRRGANS</sequence>
<feature type="transmembrane region" description="Helical" evidence="7">
    <location>
        <begin position="136"/>
        <end position="153"/>
    </location>
</feature>
<feature type="transmembrane region" description="Helical" evidence="7">
    <location>
        <begin position="159"/>
        <end position="181"/>
    </location>
</feature>
<feature type="transmembrane region" description="Helical" evidence="7">
    <location>
        <begin position="255"/>
        <end position="276"/>
    </location>
</feature>
<evidence type="ECO:0000256" key="2">
    <source>
        <dbReference type="ARBA" id="ARBA00022448"/>
    </source>
</evidence>
<dbReference type="PANTHER" id="PTHR30151:SF0">
    <property type="entry name" value="ABC TRANSPORTER PERMEASE PROTEIN MJ0413-RELATED"/>
    <property type="match status" value="1"/>
</dbReference>
<evidence type="ECO:0000256" key="6">
    <source>
        <dbReference type="ARBA" id="ARBA00023136"/>
    </source>
</evidence>
<keyword evidence="4 7" id="KW-0812">Transmembrane</keyword>
<reference evidence="10 11" key="1">
    <citation type="journal article" date="2014" name="Int. J. Syst. Evol. Microbiol.">
        <title>Complete genome sequence of Corynebacterium casei LMG S-19264T (=DSM 44701T), isolated from a smear-ripened cheese.</title>
        <authorList>
            <consortium name="US DOE Joint Genome Institute (JGI-PGF)"/>
            <person name="Walter F."/>
            <person name="Albersmeier A."/>
            <person name="Kalinowski J."/>
            <person name="Ruckert C."/>
        </authorList>
    </citation>
    <scope>NUCLEOTIDE SEQUENCE [LARGE SCALE GENOMIC DNA]</scope>
    <source>
        <strain evidence="10 11">CGMCC 1.12976</strain>
    </source>
</reference>
<organism evidence="10 11">
    <name type="scientific">Subtercola lobariae</name>
    <dbReference type="NCBI Taxonomy" id="1588641"/>
    <lineage>
        <taxon>Bacteria</taxon>
        <taxon>Bacillati</taxon>
        <taxon>Actinomycetota</taxon>
        <taxon>Actinomycetes</taxon>
        <taxon>Micrococcales</taxon>
        <taxon>Microbacteriaceae</taxon>
        <taxon>Subtercola</taxon>
    </lineage>
</organism>
<evidence type="ECO:0000313" key="10">
    <source>
        <dbReference type="EMBL" id="GGF11839.1"/>
    </source>
</evidence>
<protein>
    <recommendedName>
        <fullName evidence="9">ABC transmembrane type-1 domain-containing protein</fullName>
    </recommendedName>
</protein>
<dbReference type="Gene3D" id="1.10.3720.10">
    <property type="entry name" value="MetI-like"/>
    <property type="match status" value="1"/>
</dbReference>
<keyword evidence="3" id="KW-1003">Cell membrane</keyword>
<proteinExistence type="inferred from homology"/>
<comment type="caution">
    <text evidence="10">The sequence shown here is derived from an EMBL/GenBank/DDBJ whole genome shotgun (WGS) entry which is preliminary data.</text>
</comment>
<evidence type="ECO:0000259" key="9">
    <source>
        <dbReference type="PROSITE" id="PS50928"/>
    </source>
</evidence>
<name>A0A917AZ42_9MICO</name>
<feature type="domain" description="ABC transmembrane type-1" evidence="9">
    <location>
        <begin position="93"/>
        <end position="277"/>
    </location>
</feature>
<dbReference type="PROSITE" id="PS50928">
    <property type="entry name" value="ABC_TM1"/>
    <property type="match status" value="1"/>
</dbReference>
<dbReference type="Pfam" id="PF00528">
    <property type="entry name" value="BPD_transp_1"/>
    <property type="match status" value="1"/>
</dbReference>
<evidence type="ECO:0000256" key="1">
    <source>
        <dbReference type="ARBA" id="ARBA00004651"/>
    </source>
</evidence>
<dbReference type="Proteomes" id="UP000598775">
    <property type="component" value="Unassembled WGS sequence"/>
</dbReference>
<evidence type="ECO:0000256" key="4">
    <source>
        <dbReference type="ARBA" id="ARBA00022692"/>
    </source>
</evidence>
<dbReference type="GO" id="GO:0005886">
    <property type="term" value="C:plasma membrane"/>
    <property type="evidence" value="ECO:0007669"/>
    <property type="project" value="UniProtKB-SubCell"/>
</dbReference>
<feature type="region of interest" description="Disordered" evidence="8">
    <location>
        <begin position="14"/>
        <end position="35"/>
    </location>
</feature>
<accession>A0A917AZ42</accession>
<evidence type="ECO:0000256" key="8">
    <source>
        <dbReference type="SAM" id="MobiDB-lite"/>
    </source>
</evidence>
<dbReference type="RefSeq" id="WP_188672351.1">
    <property type="nucleotide sequence ID" value="NZ_BMGP01000001.1"/>
</dbReference>
<feature type="transmembrane region" description="Helical" evidence="7">
    <location>
        <begin position="45"/>
        <end position="65"/>
    </location>
</feature>
<feature type="transmembrane region" description="Helical" evidence="7">
    <location>
        <begin position="98"/>
        <end position="124"/>
    </location>
</feature>
<comment type="similarity">
    <text evidence="7">Belongs to the binding-protein-dependent transport system permease family.</text>
</comment>
<keyword evidence="2 7" id="KW-0813">Transport</keyword>
<feature type="compositionally biased region" description="Basic residues" evidence="8">
    <location>
        <begin position="24"/>
        <end position="35"/>
    </location>
</feature>
<gene>
    <name evidence="10" type="ORF">GCM10011399_02160</name>
</gene>
<dbReference type="PANTHER" id="PTHR30151">
    <property type="entry name" value="ALKANE SULFONATE ABC TRANSPORTER-RELATED, MEMBRANE SUBUNIT"/>
    <property type="match status" value="1"/>
</dbReference>
<comment type="subcellular location">
    <subcellularLocation>
        <location evidence="1 7">Cell membrane</location>
        <topology evidence="1 7">Multi-pass membrane protein</topology>
    </subcellularLocation>
</comment>
<dbReference type="AlphaFoldDB" id="A0A917AZ42"/>
<evidence type="ECO:0000256" key="7">
    <source>
        <dbReference type="RuleBase" id="RU363032"/>
    </source>
</evidence>
<evidence type="ECO:0000256" key="5">
    <source>
        <dbReference type="ARBA" id="ARBA00022989"/>
    </source>
</evidence>
<feature type="transmembrane region" description="Helical" evidence="7">
    <location>
        <begin position="202"/>
        <end position="235"/>
    </location>
</feature>
<keyword evidence="6 7" id="KW-0472">Membrane</keyword>
<dbReference type="GO" id="GO:0055085">
    <property type="term" value="P:transmembrane transport"/>
    <property type="evidence" value="ECO:0007669"/>
    <property type="project" value="InterPro"/>
</dbReference>
<dbReference type="InterPro" id="IPR035906">
    <property type="entry name" value="MetI-like_sf"/>
</dbReference>
<dbReference type="SUPFAM" id="SSF161098">
    <property type="entry name" value="MetI-like"/>
    <property type="match status" value="1"/>
</dbReference>
<dbReference type="EMBL" id="BMGP01000001">
    <property type="protein sequence ID" value="GGF11839.1"/>
    <property type="molecule type" value="Genomic_DNA"/>
</dbReference>
<dbReference type="InterPro" id="IPR000515">
    <property type="entry name" value="MetI-like"/>
</dbReference>
<keyword evidence="5 7" id="KW-1133">Transmembrane helix</keyword>
<evidence type="ECO:0000256" key="3">
    <source>
        <dbReference type="ARBA" id="ARBA00022475"/>
    </source>
</evidence>
<keyword evidence="11" id="KW-1185">Reference proteome</keyword>
<evidence type="ECO:0000313" key="11">
    <source>
        <dbReference type="Proteomes" id="UP000598775"/>
    </source>
</evidence>